<dbReference type="OrthoDB" id="4062651at2759"/>
<dbReference type="InterPro" id="IPR000719">
    <property type="entry name" value="Prot_kinase_dom"/>
</dbReference>
<feature type="transmembrane region" description="Helical" evidence="10">
    <location>
        <begin position="275"/>
        <end position="296"/>
    </location>
</feature>
<dbReference type="PANTHER" id="PTHR48006:SF92">
    <property type="entry name" value="LRR RECEPTOR-LIKE SERINE_THREONINE-PROTEIN KINASE GSO1"/>
    <property type="match status" value="1"/>
</dbReference>
<dbReference type="Gene3D" id="1.10.510.10">
    <property type="entry name" value="Transferase(Phosphotransferase) domain 1"/>
    <property type="match status" value="1"/>
</dbReference>
<evidence type="ECO:0000313" key="13">
    <source>
        <dbReference type="EMBL" id="GAQ90671.1"/>
    </source>
</evidence>
<dbReference type="SUPFAM" id="SSF52058">
    <property type="entry name" value="L domain-like"/>
    <property type="match status" value="1"/>
</dbReference>
<keyword evidence="10" id="KW-0472">Membrane</keyword>
<dbReference type="PANTHER" id="PTHR48006">
    <property type="entry name" value="LEUCINE-RICH REPEAT-CONTAINING PROTEIN DDB_G0281931-RELATED"/>
    <property type="match status" value="1"/>
</dbReference>
<evidence type="ECO:0000256" key="3">
    <source>
        <dbReference type="ARBA" id="ARBA00022737"/>
    </source>
</evidence>
<evidence type="ECO:0000256" key="7">
    <source>
        <dbReference type="ARBA" id="ARBA00023180"/>
    </source>
</evidence>
<protein>
    <recommendedName>
        <fullName evidence="12">Protein kinase domain-containing protein</fullName>
    </recommendedName>
</protein>
<dbReference type="PROSITE" id="PS50011">
    <property type="entry name" value="PROTEIN_KINASE_DOM"/>
    <property type="match status" value="1"/>
</dbReference>
<reference evidence="13 14" key="1">
    <citation type="journal article" date="2014" name="Nat. Commun.">
        <title>Klebsormidium flaccidum genome reveals primary factors for plant terrestrial adaptation.</title>
        <authorList>
            <person name="Hori K."/>
            <person name="Maruyama F."/>
            <person name="Fujisawa T."/>
            <person name="Togashi T."/>
            <person name="Yamamoto N."/>
            <person name="Seo M."/>
            <person name="Sato S."/>
            <person name="Yamada T."/>
            <person name="Mori H."/>
            <person name="Tajima N."/>
            <person name="Moriyama T."/>
            <person name="Ikeuchi M."/>
            <person name="Watanabe M."/>
            <person name="Wada H."/>
            <person name="Kobayashi K."/>
            <person name="Saito M."/>
            <person name="Masuda T."/>
            <person name="Sasaki-Sekimoto Y."/>
            <person name="Mashiguchi K."/>
            <person name="Awai K."/>
            <person name="Shimojima M."/>
            <person name="Masuda S."/>
            <person name="Iwai M."/>
            <person name="Nobusawa T."/>
            <person name="Narise T."/>
            <person name="Kondo S."/>
            <person name="Saito H."/>
            <person name="Sato R."/>
            <person name="Murakawa M."/>
            <person name="Ihara Y."/>
            <person name="Oshima-Yamada Y."/>
            <person name="Ohtaka K."/>
            <person name="Satoh M."/>
            <person name="Sonobe K."/>
            <person name="Ishii M."/>
            <person name="Ohtani R."/>
            <person name="Kanamori-Sato M."/>
            <person name="Honoki R."/>
            <person name="Miyazaki D."/>
            <person name="Mochizuki H."/>
            <person name="Umetsu J."/>
            <person name="Higashi K."/>
            <person name="Shibata D."/>
            <person name="Kamiya Y."/>
            <person name="Sato N."/>
            <person name="Nakamura Y."/>
            <person name="Tabata S."/>
            <person name="Ida S."/>
            <person name="Kurokawa K."/>
            <person name="Ohta H."/>
        </authorList>
    </citation>
    <scope>NUCLEOTIDE SEQUENCE [LARGE SCALE GENOMIC DNA]</scope>
    <source>
        <strain evidence="13 14">NIES-2285</strain>
    </source>
</reference>
<evidence type="ECO:0000256" key="5">
    <source>
        <dbReference type="ARBA" id="ARBA00022777"/>
    </source>
</evidence>
<evidence type="ECO:0000256" key="4">
    <source>
        <dbReference type="ARBA" id="ARBA00022741"/>
    </source>
</evidence>
<feature type="region of interest" description="Disordered" evidence="9">
    <location>
        <begin position="209"/>
        <end position="230"/>
    </location>
</feature>
<name>A0A1Y1INC2_KLENI</name>
<dbReference type="PROSITE" id="PS00108">
    <property type="entry name" value="PROTEIN_KINASE_ST"/>
    <property type="match status" value="1"/>
</dbReference>
<dbReference type="Gene3D" id="3.80.10.10">
    <property type="entry name" value="Ribonuclease Inhibitor"/>
    <property type="match status" value="1"/>
</dbReference>
<dbReference type="Proteomes" id="UP000054558">
    <property type="component" value="Unassembled WGS sequence"/>
</dbReference>
<dbReference type="FunFam" id="3.80.10.10:FF:000041">
    <property type="entry name" value="LRR receptor-like serine/threonine-protein kinase ERECTA"/>
    <property type="match status" value="1"/>
</dbReference>
<dbReference type="Pfam" id="PF00069">
    <property type="entry name" value="Pkinase"/>
    <property type="match status" value="1"/>
</dbReference>
<feature type="domain" description="Protein kinase" evidence="12">
    <location>
        <begin position="350"/>
        <end position="639"/>
    </location>
</feature>
<evidence type="ECO:0000256" key="11">
    <source>
        <dbReference type="SAM" id="SignalP"/>
    </source>
</evidence>
<evidence type="ECO:0000313" key="14">
    <source>
        <dbReference type="Proteomes" id="UP000054558"/>
    </source>
</evidence>
<dbReference type="InterPro" id="IPR011009">
    <property type="entry name" value="Kinase-like_dom_sf"/>
</dbReference>
<gene>
    <name evidence="13" type="ORF">KFL_006710010</name>
</gene>
<keyword evidence="7" id="KW-0325">Glycoprotein</keyword>
<dbReference type="InterPro" id="IPR008271">
    <property type="entry name" value="Ser/Thr_kinase_AS"/>
</dbReference>
<dbReference type="GO" id="GO:0004672">
    <property type="term" value="F:protein kinase activity"/>
    <property type="evidence" value="ECO:0007669"/>
    <property type="project" value="InterPro"/>
</dbReference>
<evidence type="ECO:0000256" key="1">
    <source>
        <dbReference type="ARBA" id="ARBA00022614"/>
    </source>
</evidence>
<dbReference type="EMBL" id="DF237620">
    <property type="protein sequence ID" value="GAQ90671.1"/>
    <property type="molecule type" value="Genomic_DNA"/>
</dbReference>
<dbReference type="InterPro" id="IPR032675">
    <property type="entry name" value="LRR_dom_sf"/>
</dbReference>
<keyword evidence="10" id="KW-0812">Transmembrane</keyword>
<dbReference type="InterPro" id="IPR001611">
    <property type="entry name" value="Leu-rich_rpt"/>
</dbReference>
<evidence type="ECO:0000256" key="9">
    <source>
        <dbReference type="SAM" id="MobiDB-lite"/>
    </source>
</evidence>
<dbReference type="SMART" id="SM00365">
    <property type="entry name" value="LRR_SD22"/>
    <property type="match status" value="2"/>
</dbReference>
<sequence length="672" mass="72320">MLLLVILWGFTLVCKVQPATMEDIGNLVAGPLWSQTRLSLSLKGLLGPIPPQLGGLTNLTYLDLSQNNLFGPIPAELGNLTSLTYLDLWDNKNLSGPIPPELSTLTRLTYLDLSFNNLSGPIPSKLSSLPNITTLLLQVNNLSGPIPPELGRLTNLSILGLAANNLSGPIPPPLFRQSNSSFYPGNSGLCCIGCTFSLPCTGNPPPAILPAPPRSPPPLPPLLPSPPIEPPTSLPPVLPPIYPPSMASPFILSPMQPPPLPQASPPSPPPSVGPIVGGVLAGISFMLALATLGFCLHLRKKRMSNQGPPTGLEEGGKDELQNQAALKQPAPIKRQERITFKQLQKATGNFNSANVIGRGSFGTVYKGVLADGSMLAVKRLETRPGRRDVEERSWKTEVEALGKVRHINLVPLLGVCAERGERLLFFDFFIRGSLDRRLHHSAAGGGVLTWGDRMNIARGVCQGLTYLHSHIRPPMVHRDIKAANILLTDGDPTDACIADFGLAHLVQDTGGKTSTMVKGTVPYMAPEYLHGGARFLSPKCDVYSFGMLSLELISGRPVVRQLESGVVERLLKVATDLVIEGRGLELVDPALRTAYNAEEARNYIHVALACMRSDPSARPTMQDVGSLLARASVVDASFIKEEIWESDESSAYLGSLGSSTAERPFERLRYDV</sequence>
<keyword evidence="1" id="KW-0433">Leucine-rich repeat</keyword>
<keyword evidence="3" id="KW-0677">Repeat</keyword>
<dbReference type="STRING" id="105231.A0A1Y1INC2"/>
<dbReference type="GO" id="GO:0005524">
    <property type="term" value="F:ATP binding"/>
    <property type="evidence" value="ECO:0007669"/>
    <property type="project" value="UniProtKB-UniRule"/>
</dbReference>
<keyword evidence="10" id="KW-1133">Transmembrane helix</keyword>
<dbReference type="SMART" id="SM00220">
    <property type="entry name" value="S_TKc"/>
    <property type="match status" value="1"/>
</dbReference>
<feature type="binding site" evidence="8">
    <location>
        <position position="378"/>
    </location>
    <ligand>
        <name>ATP</name>
        <dbReference type="ChEBI" id="CHEBI:30616"/>
    </ligand>
</feature>
<evidence type="ECO:0000256" key="6">
    <source>
        <dbReference type="ARBA" id="ARBA00022840"/>
    </source>
</evidence>
<keyword evidence="6 8" id="KW-0067">ATP-binding</keyword>
<accession>A0A1Y1INC2</accession>
<dbReference type="OMA" id="MWVPVAP"/>
<dbReference type="Pfam" id="PF00560">
    <property type="entry name" value="LRR_1"/>
    <property type="match status" value="3"/>
</dbReference>
<evidence type="ECO:0000256" key="10">
    <source>
        <dbReference type="SAM" id="Phobius"/>
    </source>
</evidence>
<feature type="chain" id="PRO_5013231396" description="Protein kinase domain-containing protein" evidence="11">
    <location>
        <begin position="19"/>
        <end position="672"/>
    </location>
</feature>
<organism evidence="13 14">
    <name type="scientific">Klebsormidium nitens</name>
    <name type="common">Green alga</name>
    <name type="synonym">Ulothrix nitens</name>
    <dbReference type="NCBI Taxonomy" id="105231"/>
    <lineage>
        <taxon>Eukaryota</taxon>
        <taxon>Viridiplantae</taxon>
        <taxon>Streptophyta</taxon>
        <taxon>Klebsormidiophyceae</taxon>
        <taxon>Klebsormidiales</taxon>
        <taxon>Klebsormidiaceae</taxon>
        <taxon>Klebsormidium</taxon>
    </lineage>
</organism>
<keyword evidence="5" id="KW-0418">Kinase</keyword>
<evidence type="ECO:0000259" key="12">
    <source>
        <dbReference type="PROSITE" id="PS50011"/>
    </source>
</evidence>
<dbReference type="PROSITE" id="PS00107">
    <property type="entry name" value="PROTEIN_KINASE_ATP"/>
    <property type="match status" value="1"/>
</dbReference>
<evidence type="ECO:0000256" key="8">
    <source>
        <dbReference type="PROSITE-ProRule" id="PRU10141"/>
    </source>
</evidence>
<evidence type="ECO:0000256" key="2">
    <source>
        <dbReference type="ARBA" id="ARBA00022679"/>
    </source>
</evidence>
<keyword evidence="2" id="KW-0808">Transferase</keyword>
<dbReference type="InterPro" id="IPR017441">
    <property type="entry name" value="Protein_kinase_ATP_BS"/>
</dbReference>
<dbReference type="Gene3D" id="3.30.200.20">
    <property type="entry name" value="Phosphorylase Kinase, domain 1"/>
    <property type="match status" value="1"/>
</dbReference>
<keyword evidence="11" id="KW-0732">Signal</keyword>
<dbReference type="AlphaFoldDB" id="A0A1Y1INC2"/>
<feature type="signal peptide" evidence="11">
    <location>
        <begin position="1"/>
        <end position="18"/>
    </location>
</feature>
<keyword evidence="4 8" id="KW-0547">Nucleotide-binding</keyword>
<dbReference type="SUPFAM" id="SSF56112">
    <property type="entry name" value="Protein kinase-like (PK-like)"/>
    <property type="match status" value="1"/>
</dbReference>
<proteinExistence type="predicted"/>
<keyword evidence="14" id="KW-1185">Reference proteome</keyword>
<dbReference type="InterPro" id="IPR051824">
    <property type="entry name" value="LRR_Rcpt-Like_S/T_Kinase"/>
</dbReference>